<feature type="transmembrane region" description="Helical" evidence="8">
    <location>
        <begin position="27"/>
        <end position="50"/>
    </location>
</feature>
<evidence type="ECO:0000313" key="12">
    <source>
        <dbReference type="Proteomes" id="UP000321491"/>
    </source>
</evidence>
<gene>
    <name evidence="11" type="primary">yvaQ_2</name>
    <name evidence="11" type="ORF">CQU01_19820</name>
</gene>
<dbReference type="InterPro" id="IPR004089">
    <property type="entry name" value="MCPsignal_dom"/>
</dbReference>
<dbReference type="Gene3D" id="1.10.8.500">
    <property type="entry name" value="HAMP domain in histidine kinase"/>
    <property type="match status" value="1"/>
</dbReference>
<reference evidence="11 12" key="1">
    <citation type="submission" date="2019-07" db="EMBL/GenBank/DDBJ databases">
        <title>Whole genome shotgun sequence of Cerasibacillus quisquiliarum NBRC 102429.</title>
        <authorList>
            <person name="Hosoyama A."/>
            <person name="Uohara A."/>
            <person name="Ohji S."/>
            <person name="Ichikawa N."/>
        </authorList>
    </citation>
    <scope>NUCLEOTIDE SEQUENCE [LARGE SCALE GENOMIC DNA]</scope>
    <source>
        <strain evidence="11 12">NBRC 102429</strain>
    </source>
</reference>
<evidence type="ECO:0000256" key="3">
    <source>
        <dbReference type="ARBA" id="ARBA00023136"/>
    </source>
</evidence>
<dbReference type="EMBL" id="BJXW01000022">
    <property type="protein sequence ID" value="GEN31744.1"/>
    <property type="molecule type" value="Genomic_DNA"/>
</dbReference>
<keyword evidence="3 8" id="KW-0472">Membrane</keyword>
<dbReference type="InterPro" id="IPR003660">
    <property type="entry name" value="HAMP_dom"/>
</dbReference>
<dbReference type="PANTHER" id="PTHR32089">
    <property type="entry name" value="METHYL-ACCEPTING CHEMOTAXIS PROTEIN MCPB"/>
    <property type="match status" value="1"/>
</dbReference>
<dbReference type="CDD" id="cd11386">
    <property type="entry name" value="MCP_signal"/>
    <property type="match status" value="1"/>
</dbReference>
<evidence type="ECO:0000259" key="9">
    <source>
        <dbReference type="PROSITE" id="PS50111"/>
    </source>
</evidence>
<protein>
    <submittedName>
        <fullName evidence="11">Putative sensory transducer protein YvaQ</fullName>
    </submittedName>
</protein>
<dbReference type="GO" id="GO:0007165">
    <property type="term" value="P:signal transduction"/>
    <property type="evidence" value="ECO:0007669"/>
    <property type="project" value="UniProtKB-KW"/>
</dbReference>
<sequence>MKKHKQKRKRFEKSFLKWNNYSIGRKYITVFFLTVFFFIVAGVIVFIQMFQGNKSLEDVEVTSSLVSDMSEMAAIIQTKDVQISDFLLTNSKRYIEAFEQYQAELDQLIKKVKPQLQTEKQRTTFNNIIKNDARVNEIFYDEVLKYVDMKSDYMALSTRNQTSELRAHTIQLVDELMDMVKKEEAKSVISAKSNLKISTIALVIALPTVIMIGVMLMIYVSRKISSHLKKVVSITSEIAKGNLAVSDMNDVGNDEIGQLAQALNRMKGNMTNILSKVANASKVLTNQSNALNQSARDIKEGSEQIATTMEELSSGTETQANRTSDLAEKMTHFVQKVTLSEVNGSEIESHSNHVLQLTEEGTTLMNQSVKQMNQIDTIVKESVKKVQRLDAQSNEISNLVSVIKDISDQTNLLSLNAAIEAARAGEHGRGFAVVAEEVRKLSDQVAKSVGEITRIVNNIQEETDEVVHSLNQGYDEVKSGTNQIEKTGKTFSVIHSSITDMVTKIKSISTYLKEMSMTSDNMNHLISDIAAISEESAAGVEQAAASAEQSSNAMEEITRNASDLADLAIQLQDELKVFKFVSFFDQSK</sequence>
<evidence type="ECO:0000256" key="2">
    <source>
        <dbReference type="ARBA" id="ARBA00022475"/>
    </source>
</evidence>
<dbReference type="Pfam" id="PF00015">
    <property type="entry name" value="MCPsignal"/>
    <property type="match status" value="1"/>
</dbReference>
<keyword evidence="2" id="KW-1003">Cell membrane</keyword>
<name>A0A511UYM7_9BACI</name>
<dbReference type="Pfam" id="PF00672">
    <property type="entry name" value="HAMP"/>
    <property type="match status" value="1"/>
</dbReference>
<comment type="caution">
    <text evidence="11">The sequence shown here is derived from an EMBL/GenBank/DDBJ whole genome shotgun (WGS) entry which is preliminary data.</text>
</comment>
<evidence type="ECO:0000256" key="1">
    <source>
        <dbReference type="ARBA" id="ARBA00004236"/>
    </source>
</evidence>
<feature type="transmembrane region" description="Helical" evidence="8">
    <location>
        <begin position="200"/>
        <end position="220"/>
    </location>
</feature>
<feature type="coiled-coil region" evidence="7">
    <location>
        <begin position="540"/>
        <end position="574"/>
    </location>
</feature>
<feature type="domain" description="HAMP" evidence="10">
    <location>
        <begin position="222"/>
        <end position="275"/>
    </location>
</feature>
<dbReference type="SMART" id="SM00304">
    <property type="entry name" value="HAMP"/>
    <property type="match status" value="1"/>
</dbReference>
<accession>A0A511UYM7</accession>
<dbReference type="OrthoDB" id="9804712at2"/>
<keyword evidence="8" id="KW-1133">Transmembrane helix</keyword>
<dbReference type="Gene3D" id="1.10.287.950">
    <property type="entry name" value="Methyl-accepting chemotaxis protein"/>
    <property type="match status" value="1"/>
</dbReference>
<evidence type="ECO:0000256" key="4">
    <source>
        <dbReference type="ARBA" id="ARBA00023224"/>
    </source>
</evidence>
<dbReference type="PROSITE" id="PS50111">
    <property type="entry name" value="CHEMOTAXIS_TRANSDUC_2"/>
    <property type="match status" value="1"/>
</dbReference>
<evidence type="ECO:0000256" key="6">
    <source>
        <dbReference type="PROSITE-ProRule" id="PRU00284"/>
    </source>
</evidence>
<keyword evidence="7" id="KW-0175">Coiled coil</keyword>
<evidence type="ECO:0000256" key="7">
    <source>
        <dbReference type="SAM" id="Coils"/>
    </source>
</evidence>
<comment type="similarity">
    <text evidence="5">Belongs to the methyl-accepting chemotaxis (MCP) protein family.</text>
</comment>
<feature type="domain" description="Methyl-accepting transducer" evidence="9">
    <location>
        <begin position="294"/>
        <end position="544"/>
    </location>
</feature>
<evidence type="ECO:0000256" key="5">
    <source>
        <dbReference type="ARBA" id="ARBA00029447"/>
    </source>
</evidence>
<dbReference type="AlphaFoldDB" id="A0A511UYM7"/>
<evidence type="ECO:0000313" key="11">
    <source>
        <dbReference type="EMBL" id="GEN31744.1"/>
    </source>
</evidence>
<keyword evidence="12" id="KW-1185">Reference proteome</keyword>
<keyword evidence="8" id="KW-0812">Transmembrane</keyword>
<dbReference type="GO" id="GO:0005886">
    <property type="term" value="C:plasma membrane"/>
    <property type="evidence" value="ECO:0007669"/>
    <property type="project" value="UniProtKB-SubCell"/>
</dbReference>
<dbReference type="SUPFAM" id="SSF58104">
    <property type="entry name" value="Methyl-accepting chemotaxis protein (MCP) signaling domain"/>
    <property type="match status" value="1"/>
</dbReference>
<dbReference type="CDD" id="cd06225">
    <property type="entry name" value="HAMP"/>
    <property type="match status" value="1"/>
</dbReference>
<dbReference type="PANTHER" id="PTHR32089:SF112">
    <property type="entry name" value="LYSOZYME-LIKE PROTEIN-RELATED"/>
    <property type="match status" value="1"/>
</dbReference>
<dbReference type="PROSITE" id="PS50885">
    <property type="entry name" value="HAMP"/>
    <property type="match status" value="1"/>
</dbReference>
<proteinExistence type="inferred from homology"/>
<dbReference type="SMART" id="SM00283">
    <property type="entry name" value="MA"/>
    <property type="match status" value="1"/>
</dbReference>
<comment type="subcellular location">
    <subcellularLocation>
        <location evidence="1">Cell membrane</location>
    </subcellularLocation>
</comment>
<keyword evidence="4 6" id="KW-0807">Transducer</keyword>
<evidence type="ECO:0000259" key="10">
    <source>
        <dbReference type="PROSITE" id="PS50885"/>
    </source>
</evidence>
<dbReference type="Proteomes" id="UP000321491">
    <property type="component" value="Unassembled WGS sequence"/>
</dbReference>
<evidence type="ECO:0000256" key="8">
    <source>
        <dbReference type="SAM" id="Phobius"/>
    </source>
</evidence>
<dbReference type="RefSeq" id="WP_146938127.1">
    <property type="nucleotide sequence ID" value="NZ_BJXW01000022.1"/>
</dbReference>
<organism evidence="11 12">
    <name type="scientific">Cerasibacillus quisquiliarum</name>
    <dbReference type="NCBI Taxonomy" id="227865"/>
    <lineage>
        <taxon>Bacteria</taxon>
        <taxon>Bacillati</taxon>
        <taxon>Bacillota</taxon>
        <taxon>Bacilli</taxon>
        <taxon>Bacillales</taxon>
        <taxon>Bacillaceae</taxon>
        <taxon>Cerasibacillus</taxon>
    </lineage>
</organism>